<dbReference type="EMBL" id="CP033924">
    <property type="protein sequence ID" value="AZA84271.1"/>
    <property type="molecule type" value="Genomic_DNA"/>
</dbReference>
<dbReference type="EMBL" id="PPEH01000002">
    <property type="protein sequence ID" value="PNW14390.1"/>
    <property type="molecule type" value="Genomic_DNA"/>
</dbReference>
<dbReference type="Proteomes" id="UP000279972">
    <property type="component" value="Chromosome"/>
</dbReference>
<dbReference type="KEGG" id="clac:EG342_21320"/>
<evidence type="ECO:0000313" key="5">
    <source>
        <dbReference type="Proteomes" id="UP000236262"/>
    </source>
</evidence>
<dbReference type="InterPro" id="IPR023809">
    <property type="entry name" value="Thiopep_bacteriocin_synth_dom"/>
</dbReference>
<name>A0A3G6RN91_CHRLC</name>
<reference evidence="4 5" key="1">
    <citation type="submission" date="2018-01" db="EMBL/GenBank/DDBJ databases">
        <title>Draft genome sequences of Chryseobacterium lactis NCTC11390, Chryseobacterium oncorhynchi 701B-08, and Chryseobacterium viscerum 687B-08.</title>
        <authorList>
            <person name="Jeong J.-J."/>
            <person name="Lee Y.J."/>
            <person name="Park B."/>
            <person name="Choi I.-G."/>
            <person name="Kim K.D."/>
        </authorList>
    </citation>
    <scope>NUCLEOTIDE SEQUENCE [LARGE SCALE GENOMIC DNA]</scope>
    <source>
        <strain evidence="4 5">NCTC11390</strain>
    </source>
</reference>
<evidence type="ECO:0000259" key="1">
    <source>
        <dbReference type="Pfam" id="PF04738"/>
    </source>
</evidence>
<evidence type="ECO:0000259" key="2">
    <source>
        <dbReference type="Pfam" id="PF14028"/>
    </source>
</evidence>
<evidence type="ECO:0000313" key="6">
    <source>
        <dbReference type="Proteomes" id="UP000279972"/>
    </source>
</evidence>
<evidence type="ECO:0008006" key="7">
    <source>
        <dbReference type="Google" id="ProtNLM"/>
    </source>
</evidence>
<gene>
    <name evidence="4" type="ORF">C1637_05350</name>
    <name evidence="3" type="ORF">EG342_21320</name>
</gene>
<organism evidence="4 5">
    <name type="scientific">Chryseobacterium lactis</name>
    <dbReference type="NCBI Taxonomy" id="1241981"/>
    <lineage>
        <taxon>Bacteria</taxon>
        <taxon>Pseudomonadati</taxon>
        <taxon>Bacteroidota</taxon>
        <taxon>Flavobacteriia</taxon>
        <taxon>Flavobacteriales</taxon>
        <taxon>Weeksellaceae</taxon>
        <taxon>Chryseobacterium group</taxon>
        <taxon>Chryseobacterium</taxon>
    </lineage>
</organism>
<dbReference type="AlphaFoldDB" id="A0A3G6RN91"/>
<evidence type="ECO:0000313" key="3">
    <source>
        <dbReference type="EMBL" id="AZA84271.1"/>
    </source>
</evidence>
<protein>
    <recommendedName>
        <fullName evidence="7">Lantibiotic dehydratase</fullName>
    </recommendedName>
</protein>
<accession>A0A3G6RN91</accession>
<dbReference type="Pfam" id="PF04738">
    <property type="entry name" value="Lant_dehydr_N"/>
    <property type="match status" value="1"/>
</dbReference>
<dbReference type="InterPro" id="IPR006827">
    <property type="entry name" value="Lant_deHydtase_N"/>
</dbReference>
<proteinExistence type="predicted"/>
<evidence type="ECO:0000313" key="4">
    <source>
        <dbReference type="EMBL" id="PNW14390.1"/>
    </source>
</evidence>
<feature type="domain" description="Lantibiotic dehydratase N-terminal" evidence="1">
    <location>
        <begin position="43"/>
        <end position="687"/>
    </location>
</feature>
<sequence length="1017" mass="119316">MKISFFNTAFIRTPLFQLEKYNDVPDSHTNLYDFIKNLWNNVQFRDALYVASSELYAEWEKIIFFKRLPEKEEKKIGLSLLKYYIRSVSRSTPFGLFSAYSLAKINAEEECSDQEYKRYTTLDLSIVFKIVRLLNSLPSVQNILKYTPNYSLYKSGNGYRYIEIKLNGKREHVLTSLEEDEVLNILFPFCATPRSVREIAAFIDENVEDVTEEDIQMYISGLIDSQVIVSNLDVCINETHPLLQIFNFLEDHNTELQYDAKFEEIYNNLSAMLAGFRKLDEQVFSDTTKIYNSVYENIDQIIQTQYDKKQVINSNLKVASPVKPSNEDLKKIRKAINIFSHLTQNAENTGSKQNLEKFKETFYKRYEDKAIPLTTALDNETGIGYKQDNNVFSTFSDLIDDIEWNFAASSTNNLTYQNQLHNFWRTKLIEASRYKDKALDLENIDLSAFSETKVENLPASFSAMYNKAGDKIIIESIGNNSAINLIGRFSNLDKEVEELASEIVQYENADDNILHCELLHVQDDRVGNILARNVKRSYEVSFLTTGSENTEQISLDDIYIKVWNNRIILFSKKHNKEIKIYNSTAHNYNYNALPIYEFLCDFQHQDHSSYLFMNFGKANNAVFKFFPRVTCGEDLILSAATWKISIDDISGSYDSLLEHLNDHKVPRYFYLVQGDNTFLIDQNNDLLTSILFEELKKHKNVYVKECIYDIEKDNYANEIILSLKNEDFKINSSLHRITDDATREKFIPGDEWLYYKIYTGVKIADEILISCLKPLAQDLINRKLIKEWFFIRYNDPDFHIRFRMKITSAEEVGSIIASFNLNIRNYIENGSIWKVELSTYDRELERYGYNMIDHAEKIFYYDSELVTDILESHSEKQDVGLWMIACQTINQYLDAFEFSDDEKLSVLESLAARFNDEFNVDKNIKKQMDRKFRDHQNLLSSIIERSDYHDITENRFLKIKKICKHLSPRKREFIDSIIHMHVNRYIKANARAHELLIYNILHKFYKERIGKMKFNKV</sequence>
<dbReference type="Proteomes" id="UP000236262">
    <property type="component" value="Unassembled WGS sequence"/>
</dbReference>
<reference evidence="3 6" key="2">
    <citation type="submission" date="2018-11" db="EMBL/GenBank/DDBJ databases">
        <title>Proposal to divide the Flavobacteriaceae and reorganize its genera based on Amino Acid Identity values calculated from whole genome sequences.</title>
        <authorList>
            <person name="Nicholson A.C."/>
            <person name="Gulvik C.A."/>
            <person name="Whitney A.M."/>
            <person name="Humrighouse B.W."/>
            <person name="Bell M."/>
            <person name="Holmes B."/>
            <person name="Steigerwalt A.G."/>
            <person name="Villarma A."/>
            <person name="Sheth M."/>
            <person name="Batra D."/>
            <person name="Pryor J."/>
            <person name="Bernardet J.-F."/>
            <person name="Hugo C."/>
            <person name="Kampfer P."/>
            <person name="Newman J."/>
            <person name="McQuiston J.R."/>
        </authorList>
    </citation>
    <scope>NUCLEOTIDE SEQUENCE [LARGE SCALE GENOMIC DNA]</scope>
    <source>
        <strain evidence="3 6">KC_1864</strain>
    </source>
</reference>
<dbReference type="Pfam" id="PF14028">
    <property type="entry name" value="Lant_dehydr_C"/>
    <property type="match status" value="1"/>
</dbReference>
<dbReference type="OrthoDB" id="1273722at2"/>
<dbReference type="RefSeq" id="WP_103289566.1">
    <property type="nucleotide sequence ID" value="NZ_CP033924.1"/>
</dbReference>
<dbReference type="NCBIfam" id="TIGR03891">
    <property type="entry name" value="thiopep_ocin"/>
    <property type="match status" value="1"/>
</dbReference>
<keyword evidence="6" id="KW-1185">Reference proteome</keyword>
<feature type="domain" description="Thiopeptide-type bacteriocin biosynthesis" evidence="2">
    <location>
        <begin position="752"/>
        <end position="1005"/>
    </location>
</feature>